<evidence type="ECO:0000256" key="6">
    <source>
        <dbReference type="ARBA" id="ARBA00022801"/>
    </source>
</evidence>
<dbReference type="Pfam" id="PF01434">
    <property type="entry name" value="Peptidase_M41"/>
    <property type="match status" value="1"/>
</dbReference>
<dbReference type="SMART" id="SM00382">
    <property type="entry name" value="AAA"/>
    <property type="match status" value="2"/>
</dbReference>
<proteinExistence type="inferred from homology"/>
<dbReference type="GO" id="GO:0016887">
    <property type="term" value="F:ATP hydrolysis activity"/>
    <property type="evidence" value="ECO:0007669"/>
    <property type="project" value="InterPro"/>
</dbReference>
<keyword evidence="7" id="KW-0862">Zinc</keyword>
<keyword evidence="6" id="KW-0378">Hydrolase</keyword>
<dbReference type="InterPro" id="IPR003959">
    <property type="entry name" value="ATPase_AAA_core"/>
</dbReference>
<feature type="region of interest" description="Disordered" evidence="9">
    <location>
        <begin position="1"/>
        <end position="143"/>
    </location>
</feature>
<feature type="compositionally biased region" description="Low complexity" evidence="9">
    <location>
        <begin position="56"/>
        <end position="65"/>
    </location>
</feature>
<dbReference type="InterPro" id="IPR037219">
    <property type="entry name" value="Peptidase_M41-like"/>
</dbReference>
<dbReference type="GO" id="GO:0005524">
    <property type="term" value="F:ATP binding"/>
    <property type="evidence" value="ECO:0007669"/>
    <property type="project" value="InterPro"/>
</dbReference>
<keyword evidence="12" id="KW-1185">Reference proteome</keyword>
<evidence type="ECO:0000313" key="11">
    <source>
        <dbReference type="EMBL" id="CAE8619645.1"/>
    </source>
</evidence>
<evidence type="ECO:0000256" key="4">
    <source>
        <dbReference type="ARBA" id="ARBA00022670"/>
    </source>
</evidence>
<keyword evidence="8" id="KW-0482">Metalloprotease</keyword>
<organism evidence="11 12">
    <name type="scientific">Polarella glacialis</name>
    <name type="common">Dinoflagellate</name>
    <dbReference type="NCBI Taxonomy" id="89957"/>
    <lineage>
        <taxon>Eukaryota</taxon>
        <taxon>Sar</taxon>
        <taxon>Alveolata</taxon>
        <taxon>Dinophyceae</taxon>
        <taxon>Suessiales</taxon>
        <taxon>Suessiaceae</taxon>
        <taxon>Polarella</taxon>
    </lineage>
</organism>
<dbReference type="Proteomes" id="UP000654075">
    <property type="component" value="Unassembled WGS sequence"/>
</dbReference>
<evidence type="ECO:0000256" key="2">
    <source>
        <dbReference type="ARBA" id="ARBA00010044"/>
    </source>
</evidence>
<dbReference type="AlphaFoldDB" id="A0A813G3M2"/>
<feature type="domain" description="AAA+ ATPase" evidence="10">
    <location>
        <begin position="201"/>
        <end position="352"/>
    </location>
</feature>
<evidence type="ECO:0000256" key="8">
    <source>
        <dbReference type="ARBA" id="ARBA00023049"/>
    </source>
</evidence>
<accession>A0A813G3M2</accession>
<evidence type="ECO:0000259" key="10">
    <source>
        <dbReference type="SMART" id="SM00382"/>
    </source>
</evidence>
<dbReference type="InterPro" id="IPR000642">
    <property type="entry name" value="Peptidase_M41"/>
</dbReference>
<dbReference type="GO" id="GO:0004222">
    <property type="term" value="F:metalloendopeptidase activity"/>
    <property type="evidence" value="ECO:0007669"/>
    <property type="project" value="InterPro"/>
</dbReference>
<evidence type="ECO:0000256" key="1">
    <source>
        <dbReference type="ARBA" id="ARBA00001947"/>
    </source>
</evidence>
<evidence type="ECO:0000256" key="3">
    <source>
        <dbReference type="ARBA" id="ARBA00010550"/>
    </source>
</evidence>
<dbReference type="PANTHER" id="PTHR23076:SF97">
    <property type="entry name" value="ATP-DEPENDENT ZINC METALLOPROTEASE YME1L1"/>
    <property type="match status" value="1"/>
</dbReference>
<dbReference type="PANTHER" id="PTHR23076">
    <property type="entry name" value="METALLOPROTEASE M41 FTSH"/>
    <property type="match status" value="1"/>
</dbReference>
<keyword evidence="4" id="KW-0645">Protease</keyword>
<comment type="similarity">
    <text evidence="2">In the C-terminal section; belongs to the peptidase M41 family.</text>
</comment>
<protein>
    <recommendedName>
        <fullName evidence="10">AAA+ ATPase domain-containing protein</fullName>
    </recommendedName>
</protein>
<feature type="compositionally biased region" description="Polar residues" evidence="9">
    <location>
        <begin position="99"/>
        <end position="111"/>
    </location>
</feature>
<feature type="compositionally biased region" description="Low complexity" evidence="9">
    <location>
        <begin position="27"/>
        <end position="41"/>
    </location>
</feature>
<dbReference type="GO" id="GO:0004176">
    <property type="term" value="F:ATP-dependent peptidase activity"/>
    <property type="evidence" value="ECO:0007669"/>
    <property type="project" value="InterPro"/>
</dbReference>
<dbReference type="InterPro" id="IPR027417">
    <property type="entry name" value="P-loop_NTPase"/>
</dbReference>
<dbReference type="Pfam" id="PF17862">
    <property type="entry name" value="AAA_lid_3"/>
    <property type="match status" value="2"/>
</dbReference>
<evidence type="ECO:0000256" key="9">
    <source>
        <dbReference type="SAM" id="MobiDB-lite"/>
    </source>
</evidence>
<comment type="cofactor">
    <cofactor evidence="1">
        <name>Zn(2+)</name>
        <dbReference type="ChEBI" id="CHEBI:29105"/>
    </cofactor>
</comment>
<dbReference type="InterPro" id="IPR003593">
    <property type="entry name" value="AAA+_ATPase"/>
</dbReference>
<dbReference type="SUPFAM" id="SSF140990">
    <property type="entry name" value="FtsH protease domain-like"/>
    <property type="match status" value="1"/>
</dbReference>
<dbReference type="GO" id="GO:0006508">
    <property type="term" value="P:proteolysis"/>
    <property type="evidence" value="ECO:0007669"/>
    <property type="project" value="UniProtKB-KW"/>
</dbReference>
<dbReference type="PROSITE" id="PS00674">
    <property type="entry name" value="AAA"/>
    <property type="match status" value="2"/>
</dbReference>
<gene>
    <name evidence="11" type="ORF">PGLA1383_LOCUS37231</name>
</gene>
<feature type="compositionally biased region" description="Low complexity" evidence="9">
    <location>
        <begin position="89"/>
        <end position="98"/>
    </location>
</feature>
<dbReference type="GO" id="GO:0046872">
    <property type="term" value="F:metal ion binding"/>
    <property type="evidence" value="ECO:0007669"/>
    <property type="project" value="UniProtKB-KW"/>
</dbReference>
<evidence type="ECO:0000256" key="7">
    <source>
        <dbReference type="ARBA" id="ARBA00022833"/>
    </source>
</evidence>
<feature type="compositionally biased region" description="Acidic residues" evidence="9">
    <location>
        <begin position="132"/>
        <end position="143"/>
    </location>
</feature>
<dbReference type="SUPFAM" id="SSF52540">
    <property type="entry name" value="P-loop containing nucleoside triphosphate hydrolases"/>
    <property type="match status" value="2"/>
</dbReference>
<dbReference type="Gene3D" id="1.10.8.60">
    <property type="match status" value="2"/>
</dbReference>
<evidence type="ECO:0000256" key="5">
    <source>
        <dbReference type="ARBA" id="ARBA00022723"/>
    </source>
</evidence>
<dbReference type="Gene3D" id="1.20.58.760">
    <property type="entry name" value="Peptidase M41"/>
    <property type="match status" value="1"/>
</dbReference>
<dbReference type="FunFam" id="3.40.50.300:FF:002568">
    <property type="entry name" value="Cell division protein (FtsH)"/>
    <property type="match status" value="2"/>
</dbReference>
<dbReference type="InterPro" id="IPR003960">
    <property type="entry name" value="ATPase_AAA_CS"/>
</dbReference>
<dbReference type="Gene3D" id="3.40.50.300">
    <property type="entry name" value="P-loop containing nucleotide triphosphate hydrolases"/>
    <property type="match status" value="2"/>
</dbReference>
<dbReference type="Pfam" id="PF00004">
    <property type="entry name" value="AAA"/>
    <property type="match status" value="2"/>
</dbReference>
<dbReference type="EMBL" id="CAJNNV010027190">
    <property type="protein sequence ID" value="CAE8619645.1"/>
    <property type="molecule type" value="Genomic_DNA"/>
</dbReference>
<evidence type="ECO:0000313" key="12">
    <source>
        <dbReference type="Proteomes" id="UP000654075"/>
    </source>
</evidence>
<dbReference type="InterPro" id="IPR041569">
    <property type="entry name" value="AAA_lid_3"/>
</dbReference>
<feature type="domain" description="AAA+ ATPase" evidence="10">
    <location>
        <begin position="478"/>
        <end position="619"/>
    </location>
</feature>
<comment type="similarity">
    <text evidence="3">In the N-terminal section; belongs to the AAA ATPase family.</text>
</comment>
<reference evidence="11" key="1">
    <citation type="submission" date="2021-02" db="EMBL/GenBank/DDBJ databases">
        <authorList>
            <person name="Dougan E. K."/>
            <person name="Rhodes N."/>
            <person name="Thang M."/>
            <person name="Chan C."/>
        </authorList>
    </citation>
    <scope>NUCLEOTIDE SEQUENCE</scope>
</reference>
<sequence>MQRRAWQPPAVFRRWLRTSSGRGGTGSSASSSSQAEASTGGRASRSRALEIIEQKALSSALSSTGARRRRRSTTPQKPLSFRLFGADGSGSSSSRPSGKNTTFQIAFTNEGPTKGGARRAAKTFASRRDGGLDLEESDDEDSNEMGVDYKKALRFRKLEPGTPGYVPLADFRGCPAVAGELKELAEVLKDPSRYARVGARPPKGVLFCGESGTGKTLAARVLASESQVPFLVLSGSDFRQSPWSGVGTSMVLKLFKQAKKLAPCVVFIDEVDTVGEARRSGSSGGILDGVDPSGSAKVDQDATLNALLAQMDGFDPTSGVLVLAATNRPEVLDEALLRPGRFDRRLEFRLPDAEGREAILRSCCETVQLEGDGPDFAGLAKRTAAFSPADLRGLVDLSAICAARAGRESVEADDWETGFRETLQRKAKSRPEGSFQVVERVDTTLQDVHGHDEAVSELRDLVDALVNREKYRKIGATAPRGVLLEGPPGVGKTHCARALAGEVGLPFLAASGSDFQASKYAGHGTQLVKRLFALAQRLQPCIVFLDEVDALARRRESSARGAEQDRENSLMQLLVELDGFGQNLSEVLVVAATNRADVLDPALLRPGRLDRRVSLDLPDAAGRLALLESHAKGKQFEEDVNFVELARRTSGLSGAELKGLLNEAALRAGRRGAEAAGRADVTFATDRAQLGAEKVKPSISAHARRMTAVHEAGHAVLGLAFSEMTCRRLVRASIRPRLGGIGGVTLFEPFDEDAEGTLPPGLYTRRGSCAELCVDLGGRVAEEVMFRPSEVSSGASSDLRSATRRAMTMTCNWGLGGSLLSLEALGSQCSDATLRQAELAASGLLSAALSSARQVLKSPEGRKCLALVTERLLESEEADAQSLSASLDLEALRQVAESSIPHDWVE</sequence>
<comment type="caution">
    <text evidence="11">The sequence shown here is derived from an EMBL/GenBank/DDBJ whole genome shotgun (WGS) entry which is preliminary data.</text>
</comment>
<name>A0A813G3M2_POLGL</name>
<keyword evidence="5" id="KW-0479">Metal-binding</keyword>